<keyword evidence="1" id="KW-0812">Transmembrane</keyword>
<dbReference type="PANTHER" id="PTHR43592">
    <property type="entry name" value="CAAX AMINO TERMINAL PROTEASE"/>
    <property type="match status" value="1"/>
</dbReference>
<feature type="domain" description="CAAX prenyl protease 2/Lysostaphin resistance protein A-like" evidence="2">
    <location>
        <begin position="134"/>
        <end position="215"/>
    </location>
</feature>
<feature type="transmembrane region" description="Helical" evidence="1">
    <location>
        <begin position="88"/>
        <end position="111"/>
    </location>
</feature>
<gene>
    <name evidence="3" type="ORF">AF331_16340</name>
</gene>
<dbReference type="AlphaFoldDB" id="A0A0M0G1T7"/>
<accession>A0A0M0G1T7</accession>
<dbReference type="GO" id="GO:0004175">
    <property type="term" value="F:endopeptidase activity"/>
    <property type="evidence" value="ECO:0007669"/>
    <property type="project" value="UniProtKB-ARBA"/>
</dbReference>
<feature type="transmembrane region" description="Helical" evidence="1">
    <location>
        <begin position="50"/>
        <end position="67"/>
    </location>
</feature>
<evidence type="ECO:0000313" key="3">
    <source>
        <dbReference type="EMBL" id="KON83738.1"/>
    </source>
</evidence>
<feature type="transmembrane region" description="Helical" evidence="1">
    <location>
        <begin position="152"/>
        <end position="176"/>
    </location>
</feature>
<dbReference type="PANTHER" id="PTHR43592:SF15">
    <property type="entry name" value="CAAX AMINO TERMINAL PROTEASE FAMILY PROTEIN"/>
    <property type="match status" value="1"/>
</dbReference>
<sequence>MNPATIFLQASEVRNIPGITLKSFIFYILLIAVPGYLFEVLPLPINTPELLIGAIWFSYFILTTYRFKSIRQTIISQLDVRCFKRWRTYFYILISLILPYAFLHFCLNYGFLLDKNYIFYFKNHMIPATGIGSTINSSILTPITEEILFRGILLVFLLKFMKPYLAVGIVTILFSILHPWDIWIFILLSGFLLTITAYKTKSLLPSMVAHGLWNLYMTQLFLYF</sequence>
<name>A0A0M0G1T7_9BACI</name>
<evidence type="ECO:0000259" key="2">
    <source>
        <dbReference type="Pfam" id="PF02517"/>
    </source>
</evidence>
<dbReference type="PATRIC" id="fig|189381.12.peg.4261"/>
<dbReference type="InterPro" id="IPR003675">
    <property type="entry name" value="Rce1/LyrA-like_dom"/>
</dbReference>
<dbReference type="GO" id="GO:0080120">
    <property type="term" value="P:CAAX-box protein maturation"/>
    <property type="evidence" value="ECO:0007669"/>
    <property type="project" value="UniProtKB-ARBA"/>
</dbReference>
<feature type="transmembrane region" description="Helical" evidence="1">
    <location>
        <begin position="21"/>
        <end position="38"/>
    </location>
</feature>
<evidence type="ECO:0000256" key="1">
    <source>
        <dbReference type="SAM" id="Phobius"/>
    </source>
</evidence>
<proteinExistence type="predicted"/>
<dbReference type="Proteomes" id="UP000037405">
    <property type="component" value="Unassembled WGS sequence"/>
</dbReference>
<dbReference type="Pfam" id="PF02517">
    <property type="entry name" value="Rce1-like"/>
    <property type="match status" value="1"/>
</dbReference>
<feature type="transmembrane region" description="Helical" evidence="1">
    <location>
        <begin position="182"/>
        <end position="198"/>
    </location>
</feature>
<keyword evidence="4" id="KW-1185">Reference proteome</keyword>
<evidence type="ECO:0000313" key="4">
    <source>
        <dbReference type="Proteomes" id="UP000037405"/>
    </source>
</evidence>
<organism evidence="3 4">
    <name type="scientific">Rossellomorea marisflavi</name>
    <dbReference type="NCBI Taxonomy" id="189381"/>
    <lineage>
        <taxon>Bacteria</taxon>
        <taxon>Bacillati</taxon>
        <taxon>Bacillota</taxon>
        <taxon>Bacilli</taxon>
        <taxon>Bacillales</taxon>
        <taxon>Bacillaceae</taxon>
        <taxon>Rossellomorea</taxon>
    </lineage>
</organism>
<dbReference type="RefSeq" id="WP_053429149.1">
    <property type="nucleotide sequence ID" value="NZ_LGUE01000005.1"/>
</dbReference>
<keyword evidence="1" id="KW-0472">Membrane</keyword>
<keyword evidence="1" id="KW-1133">Transmembrane helix</keyword>
<dbReference type="EMBL" id="LGUE01000005">
    <property type="protein sequence ID" value="KON83738.1"/>
    <property type="molecule type" value="Genomic_DNA"/>
</dbReference>
<comment type="caution">
    <text evidence="3">The sequence shown here is derived from an EMBL/GenBank/DDBJ whole genome shotgun (WGS) entry which is preliminary data.</text>
</comment>
<reference evidence="4" key="1">
    <citation type="submission" date="2015-07" db="EMBL/GenBank/DDBJ databases">
        <title>Fjat-14235 jcm11544.</title>
        <authorList>
            <person name="Liu B."/>
            <person name="Wang J."/>
            <person name="Zhu Y."/>
            <person name="Liu G."/>
            <person name="Chen Q."/>
            <person name="Chen Z."/>
            <person name="Lan J."/>
            <person name="Che J."/>
            <person name="Ge C."/>
            <person name="Shi H."/>
            <person name="Pan Z."/>
            <person name="Liu X."/>
        </authorList>
    </citation>
    <scope>NUCLEOTIDE SEQUENCE [LARGE SCALE GENOMIC DNA]</scope>
    <source>
        <strain evidence="4">JCM 11544</strain>
    </source>
</reference>
<protein>
    <recommendedName>
        <fullName evidence="2">CAAX prenyl protease 2/Lysostaphin resistance protein A-like domain-containing protein</fullName>
    </recommendedName>
</protein>